<keyword evidence="2" id="KW-0614">Plasmid</keyword>
<feature type="compositionally biased region" description="Basic and acidic residues" evidence="1">
    <location>
        <begin position="535"/>
        <end position="549"/>
    </location>
</feature>
<protein>
    <submittedName>
        <fullName evidence="2">Uncharacterized protein</fullName>
    </submittedName>
</protein>
<organism evidence="2 3">
    <name type="scientific">Paracoccus yeei</name>
    <dbReference type="NCBI Taxonomy" id="147645"/>
    <lineage>
        <taxon>Bacteria</taxon>
        <taxon>Pseudomonadati</taxon>
        <taxon>Pseudomonadota</taxon>
        <taxon>Alphaproteobacteria</taxon>
        <taxon>Rhodobacterales</taxon>
        <taxon>Paracoccaceae</taxon>
        <taxon>Paracoccus</taxon>
    </lineage>
</organism>
<evidence type="ECO:0000313" key="3">
    <source>
        <dbReference type="Proteomes" id="UP000272010"/>
    </source>
</evidence>
<feature type="compositionally biased region" description="Basic and acidic residues" evidence="1">
    <location>
        <begin position="559"/>
        <end position="570"/>
    </location>
</feature>
<accession>A0A386UT46</accession>
<proteinExistence type="predicted"/>
<dbReference type="AlphaFoldDB" id="A0A386UT46"/>
<feature type="region of interest" description="Disordered" evidence="1">
    <location>
        <begin position="373"/>
        <end position="410"/>
    </location>
</feature>
<dbReference type="EMBL" id="CP031081">
    <property type="protein sequence ID" value="AYF03834.1"/>
    <property type="molecule type" value="Genomic_DNA"/>
</dbReference>
<dbReference type="Proteomes" id="UP000272010">
    <property type="component" value="Plasmid pYEE3"/>
</dbReference>
<evidence type="ECO:0000313" key="2">
    <source>
        <dbReference type="EMBL" id="AYF03834.1"/>
    </source>
</evidence>
<reference evidence="3" key="1">
    <citation type="submission" date="2018-07" db="EMBL/GenBank/DDBJ databases">
        <title>Genome Structure of the Opportunistic Pathogen Paracoccus yeei (Alphaproteobacteria) and Identification of Putative Virulence Factors.</title>
        <authorList>
            <person name="Lasek R."/>
            <person name="Szuplewska M."/>
            <person name="Mitura M."/>
            <person name="Decewicz P."/>
            <person name="Chmielowska C."/>
            <person name="Pawlot A."/>
            <person name="Sentkowska D."/>
            <person name="Czarnecki J."/>
            <person name="Bartosik D."/>
        </authorList>
    </citation>
    <scope>NUCLEOTIDE SEQUENCE [LARGE SCALE GENOMIC DNA]</scope>
    <source>
        <strain evidence="3">CCUG 32053</strain>
        <plasmid evidence="3">pyee3</plasmid>
    </source>
</reference>
<feature type="region of interest" description="Disordered" evidence="1">
    <location>
        <begin position="473"/>
        <end position="578"/>
    </location>
</feature>
<sequence length="651" mass="71392">MLLTWSPHSGDGPHVSPKAAVDYMLDPVVRKAIGDSPLDVLRDPVPELLLGDPDIFPLSLNALPFKHRYSVATLSFHAQDISVDAFNAGDPVLRQRIGQALRLFFDVAWAGIPHESRIPPLVGTHTHTGRLEVNIMLARAVWNHKGKLRAYNAHPPGRGSWNLWNFFMDHVNRRFQWADPLSPERRKLVRMSDKLLKKASEAKRNGELFDTSVPDRAVRLITDLVMAGDIRNRKTLLAKAKPGLEEMGVSLIRARERDVVFREVSNGRTWELTGHCLRKDFSFDTRQIRAHIPSLLLDDDWEMAVKRRRWDRMDSFRNMHDLALVRAGDNAKHYGFTAAQPLDLWRPLRQPCLDLPAFHPATTGDLHVRYAQSARTEPDPADRTAPAEAQRTDRGTRGTGASTGGRTRRTDDHDEFMACAANAFTIFATIGRRLAQIMSALRRRQAARILAEAMHGHVAQRWQDIGNRLETLNDNTPTPDGMATASGGTAQADGVDRTASGAAGARGGAGTVGAARTLSGRDHPGGRPGGARGRSHGDRTAGSRADAADGARSFGAAAPDRRDPARDGADPRIAGRASGAVDDRVTRADLIRTARLIAAERGMAAPRLSFVRDGSQAWLHADCGSEVLRLDGSGQVIHDLDEPDDLPAAPR</sequence>
<name>A0A386UT46_9RHOB</name>
<gene>
    <name evidence="2" type="ORF">PY32053_04308</name>
</gene>
<evidence type="ECO:0000256" key="1">
    <source>
        <dbReference type="SAM" id="MobiDB-lite"/>
    </source>
</evidence>
<geneLocation type="plasmid" evidence="3">
    <name>pyee3</name>
</geneLocation>